<name>A0AA44DLE9_PARBF</name>
<protein>
    <submittedName>
        <fullName evidence="9">Helix-turn-helix domain-containing protein</fullName>
    </submittedName>
</protein>
<keyword evidence="3" id="KW-0805">Transcription regulation</keyword>
<feature type="domain" description="HTH araC/xylS-type" evidence="8">
    <location>
        <begin position="175"/>
        <end position="273"/>
    </location>
</feature>
<keyword evidence="5" id="KW-0804">Transcription</keyword>
<proteinExistence type="inferred from homology"/>
<dbReference type="InterPro" id="IPR017853">
    <property type="entry name" value="GH"/>
</dbReference>
<dbReference type="Gene3D" id="2.60.40.1500">
    <property type="entry name" value="Glycosyl hydrolase domain, family 39"/>
    <property type="match status" value="1"/>
</dbReference>
<dbReference type="InterPro" id="IPR009057">
    <property type="entry name" value="Homeodomain-like_sf"/>
</dbReference>
<dbReference type="PRINTS" id="PR00745">
    <property type="entry name" value="GLHYDRLASE39"/>
</dbReference>
<reference evidence="9 10" key="1">
    <citation type="submission" date="2020-04" db="EMBL/GenBank/DDBJ databases">
        <authorList>
            <person name="Hitch T.C.A."/>
            <person name="Wylensek D."/>
            <person name="Clavel T."/>
        </authorList>
    </citation>
    <scope>NUCLEOTIDE SEQUENCE [LARGE SCALE GENOMIC DNA]</scope>
    <source>
        <strain evidence="9 10">Med78_4-601-WT-2</strain>
    </source>
</reference>
<dbReference type="Gene3D" id="3.20.20.80">
    <property type="entry name" value="Glycosidases"/>
    <property type="match status" value="1"/>
</dbReference>
<dbReference type="SUPFAM" id="SSF51011">
    <property type="entry name" value="Glycosyl hydrolase domain"/>
    <property type="match status" value="1"/>
</dbReference>
<dbReference type="SUPFAM" id="SSF51182">
    <property type="entry name" value="RmlC-like cupins"/>
    <property type="match status" value="1"/>
</dbReference>
<evidence type="ECO:0000256" key="6">
    <source>
        <dbReference type="ARBA" id="ARBA00023295"/>
    </source>
</evidence>
<dbReference type="SUPFAM" id="SSF46689">
    <property type="entry name" value="Homeodomain-like"/>
    <property type="match status" value="2"/>
</dbReference>
<dbReference type="SMART" id="SM00342">
    <property type="entry name" value="HTH_ARAC"/>
    <property type="match status" value="1"/>
</dbReference>
<dbReference type="InterPro" id="IPR014710">
    <property type="entry name" value="RmlC-like_jellyroll"/>
</dbReference>
<dbReference type="CDD" id="cd02208">
    <property type="entry name" value="cupin_RmlC-like"/>
    <property type="match status" value="1"/>
</dbReference>
<evidence type="ECO:0000256" key="5">
    <source>
        <dbReference type="ARBA" id="ARBA00023163"/>
    </source>
</evidence>
<evidence type="ECO:0000256" key="4">
    <source>
        <dbReference type="ARBA" id="ARBA00023125"/>
    </source>
</evidence>
<dbReference type="InterPro" id="IPR003313">
    <property type="entry name" value="AraC-bd"/>
</dbReference>
<gene>
    <name evidence="9" type="ORF">HF875_10020</name>
</gene>
<dbReference type="RefSeq" id="WP_168932260.1">
    <property type="nucleotide sequence ID" value="NZ_JABAFD010000005.1"/>
</dbReference>
<dbReference type="GO" id="GO:0005975">
    <property type="term" value="P:carbohydrate metabolic process"/>
    <property type="evidence" value="ECO:0007669"/>
    <property type="project" value="InterPro"/>
</dbReference>
<dbReference type="GO" id="GO:0043565">
    <property type="term" value="F:sequence-specific DNA binding"/>
    <property type="evidence" value="ECO:0007669"/>
    <property type="project" value="InterPro"/>
</dbReference>
<evidence type="ECO:0000256" key="1">
    <source>
        <dbReference type="ARBA" id="ARBA00008875"/>
    </source>
</evidence>
<dbReference type="InterPro" id="IPR049165">
    <property type="entry name" value="GH39_as"/>
</dbReference>
<dbReference type="InterPro" id="IPR049166">
    <property type="entry name" value="GH39_cat"/>
</dbReference>
<evidence type="ECO:0000256" key="7">
    <source>
        <dbReference type="PIRSR" id="PIRSR600514-1"/>
    </source>
</evidence>
<sequence length="831" mass="97900">MRYIYETIKFNESLPVNIFIHEVDVVQSHWHESIEILLVANGEVDLLVDGKKYNLQEDDLIIINSKEIHSIKSEKNNIVIAIQIDLSSFNDLYEDIDKINFNCKSFEYTKDDKRFILIRKILSEITYNYLKQSNGYNIKINSLLNELVYILINRFKNSTKTKTENKNYKHIDRLNRVISHIQKNYKEDITLNSISRMEYLSPQYFSKFFEKHMGVNFLTYLNSIRLEHAMKDLVNTDYNITDIALNNGFANVKSFTSLFKNIYKETPSNYRKKFCNINEIKNSKTDRGINYLEFNTNRQIDFIFKYLKVQEDAKGLEIIDKVENVVDVDVSKTIKSINNTWKNLITIGKAKEGLMKDVQEHLREIQSKIGFKYIRFHGIFDDSMMVYDEKNNNPSFNFTYIDKLFDFLLSINLKPFVELGFMPSKLALNTNKSIFYTKSVISEPKDIKLWNLLVENFIRHCVNKYGFEEVSSWYFEVWNEPDIDLVFGFDKEGYYDAFFKETYNTIKSVNSRFKVGGPSILGYNILNNNWLEKHLDYCIENNCRPDFITFHSYPIDYLDEGITDYLLGNEVKICINKNENYLKLLINKIKDTLKNLELEKISIYMTEWNSTPSHRDFTNDTLYKASYITKNIIENLDELDGFGYWAATDLLEEFRIDEDVFHGGLGLIANNGIKKSAFYAYELLNKLGNKLIGIGDGYIITKKYDTYQIMIYNYCHFDNIYSGGDISQISKIDRYNVFNNVEKGIGLSLKNIEPGEYLFKEYKISKEYGSSFDTWINMGSPKYLDEEDVDYINNNSMIEIKKYNKYINNNYIINDNLEPHEVKFYTIKPKY</sequence>
<organism evidence="9 10">
    <name type="scientific">Paraclostridium bifermentans</name>
    <name type="common">Clostridium bifermentans</name>
    <dbReference type="NCBI Taxonomy" id="1490"/>
    <lineage>
        <taxon>Bacteria</taxon>
        <taxon>Bacillati</taxon>
        <taxon>Bacillota</taxon>
        <taxon>Clostridia</taxon>
        <taxon>Peptostreptococcales</taxon>
        <taxon>Peptostreptococcaceae</taxon>
        <taxon>Paraclostridium</taxon>
    </lineage>
</organism>
<dbReference type="Gene3D" id="1.10.10.60">
    <property type="entry name" value="Homeodomain-like"/>
    <property type="match status" value="2"/>
</dbReference>
<dbReference type="InterPro" id="IPR018060">
    <property type="entry name" value="HTH_AraC"/>
</dbReference>
<dbReference type="PANTHER" id="PTHR43280">
    <property type="entry name" value="ARAC-FAMILY TRANSCRIPTIONAL REGULATOR"/>
    <property type="match status" value="1"/>
</dbReference>
<dbReference type="EMBL" id="JABAFD010000005">
    <property type="protein sequence ID" value="NME09856.1"/>
    <property type="molecule type" value="Genomic_DNA"/>
</dbReference>
<dbReference type="Pfam" id="PF01229">
    <property type="entry name" value="Glyco_hydro_39"/>
    <property type="match status" value="1"/>
</dbReference>
<evidence type="ECO:0000313" key="9">
    <source>
        <dbReference type="EMBL" id="NME09856.1"/>
    </source>
</evidence>
<evidence type="ECO:0000313" key="10">
    <source>
        <dbReference type="Proteomes" id="UP000573963"/>
    </source>
</evidence>
<keyword evidence="4" id="KW-0238">DNA-binding</keyword>
<dbReference type="InterPro" id="IPR011051">
    <property type="entry name" value="RmlC_Cupin_sf"/>
</dbReference>
<dbReference type="PROSITE" id="PS00041">
    <property type="entry name" value="HTH_ARAC_FAMILY_1"/>
    <property type="match status" value="1"/>
</dbReference>
<dbReference type="PROSITE" id="PS01027">
    <property type="entry name" value="GLYCOSYL_HYDROL_F39"/>
    <property type="match status" value="1"/>
</dbReference>
<evidence type="ECO:0000259" key="8">
    <source>
        <dbReference type="PROSITE" id="PS01124"/>
    </source>
</evidence>
<dbReference type="AlphaFoldDB" id="A0AA44DLE9"/>
<dbReference type="Pfam" id="PF12833">
    <property type="entry name" value="HTH_18"/>
    <property type="match status" value="1"/>
</dbReference>
<evidence type="ECO:0000256" key="2">
    <source>
        <dbReference type="ARBA" id="ARBA00022801"/>
    </source>
</evidence>
<dbReference type="InterPro" id="IPR000514">
    <property type="entry name" value="Glyco_hydro_39"/>
</dbReference>
<dbReference type="PANTHER" id="PTHR43280:SF2">
    <property type="entry name" value="HTH-TYPE TRANSCRIPTIONAL REGULATOR EXSA"/>
    <property type="match status" value="1"/>
</dbReference>
<dbReference type="GO" id="GO:0003700">
    <property type="term" value="F:DNA-binding transcription factor activity"/>
    <property type="evidence" value="ECO:0007669"/>
    <property type="project" value="InterPro"/>
</dbReference>
<dbReference type="InterPro" id="IPR018062">
    <property type="entry name" value="HTH_AraC-typ_CS"/>
</dbReference>
<accession>A0AA44DLE9</accession>
<feature type="active site" description="Proton donor" evidence="7">
    <location>
        <position position="480"/>
    </location>
</feature>
<keyword evidence="2" id="KW-0378">Hydrolase</keyword>
<comment type="similarity">
    <text evidence="1">Belongs to the glycosyl hydrolase 39 family.</text>
</comment>
<keyword evidence="6" id="KW-0326">Glycosidase</keyword>
<evidence type="ECO:0000256" key="3">
    <source>
        <dbReference type="ARBA" id="ARBA00023015"/>
    </source>
</evidence>
<dbReference type="Gene3D" id="2.60.120.10">
    <property type="entry name" value="Jelly Rolls"/>
    <property type="match status" value="1"/>
</dbReference>
<dbReference type="Proteomes" id="UP000573963">
    <property type="component" value="Unassembled WGS sequence"/>
</dbReference>
<dbReference type="PROSITE" id="PS01124">
    <property type="entry name" value="HTH_ARAC_FAMILY_2"/>
    <property type="match status" value="1"/>
</dbReference>
<dbReference type="GO" id="GO:0004553">
    <property type="term" value="F:hydrolase activity, hydrolyzing O-glycosyl compounds"/>
    <property type="evidence" value="ECO:0007669"/>
    <property type="project" value="InterPro"/>
</dbReference>
<comment type="caution">
    <text evidence="9">The sequence shown here is derived from an EMBL/GenBank/DDBJ whole genome shotgun (WGS) entry which is preliminary data.</text>
</comment>
<dbReference type="SUPFAM" id="SSF51445">
    <property type="entry name" value="(Trans)glycosidases"/>
    <property type="match status" value="1"/>
</dbReference>
<dbReference type="Pfam" id="PF02311">
    <property type="entry name" value="AraC_binding"/>
    <property type="match status" value="1"/>
</dbReference>